<name>A0A517DZJ3_9FIRM</name>
<gene>
    <name evidence="7" type="primary">ssuA_6</name>
    <name evidence="7" type="ORF">SPTER_42070</name>
</gene>
<keyword evidence="4 5" id="KW-0732">Signal</keyword>
<feature type="chain" id="PRO_5039511350" evidence="5">
    <location>
        <begin position="20"/>
        <end position="338"/>
    </location>
</feature>
<dbReference type="GO" id="GO:0042597">
    <property type="term" value="C:periplasmic space"/>
    <property type="evidence" value="ECO:0007669"/>
    <property type="project" value="UniProtKB-SubCell"/>
</dbReference>
<feature type="signal peptide" evidence="5">
    <location>
        <begin position="1"/>
        <end position="19"/>
    </location>
</feature>
<sequence>MQKKIVLLVLIAAMLAIGAAGCGANKPAQQAVPQAAEKKPVIIAYTPWTGYGALFVAKEKGMFTNRGVDVELQSIEGVGDRKQALVAGKIQAMAASLDVSVSAAGEGVPMKFVWAFDASNGADGLIVKKGQGIETIADLKGKEIAFHRGSAAHFFLNTLLEENGLQDSDIKAVDMKASEAAAAFMAGRVDAAVTWEPHLGKAKAAGETVLATTKDTPGLIADVLAFREDITKNNPETVQAVVAALAEATEFISKNPEEANKILAAAFKMKPEEVAADSQTVKFYGLQDNLEFYGTQEKPGAIYAVGNRASAFYIKLKLLSQAPDLNKYIDNTFITKVK</sequence>
<evidence type="ECO:0000256" key="1">
    <source>
        <dbReference type="ARBA" id="ARBA00004418"/>
    </source>
</evidence>
<dbReference type="InterPro" id="IPR015168">
    <property type="entry name" value="SsuA/THI5"/>
</dbReference>
<dbReference type="PANTHER" id="PTHR30024:SF47">
    <property type="entry name" value="TAURINE-BINDING PERIPLASMIC PROTEIN"/>
    <property type="match status" value="1"/>
</dbReference>
<dbReference type="CDD" id="cd13563">
    <property type="entry name" value="PBP2_SsuA_like_6"/>
    <property type="match status" value="1"/>
</dbReference>
<keyword evidence="3" id="KW-0813">Transport</keyword>
<comment type="similarity">
    <text evidence="2">Belongs to the bacterial solute-binding protein SsuA/TauA family.</text>
</comment>
<accession>A0A517DZJ3</accession>
<evidence type="ECO:0000256" key="3">
    <source>
        <dbReference type="ARBA" id="ARBA00022448"/>
    </source>
</evidence>
<dbReference type="PANTHER" id="PTHR30024">
    <property type="entry name" value="ALIPHATIC SULFONATES-BINDING PROTEIN-RELATED"/>
    <property type="match status" value="1"/>
</dbReference>
<dbReference type="PROSITE" id="PS51257">
    <property type="entry name" value="PROKAR_LIPOPROTEIN"/>
    <property type="match status" value="1"/>
</dbReference>
<dbReference type="KEGG" id="sted:SPTER_42070"/>
<evidence type="ECO:0000256" key="2">
    <source>
        <dbReference type="ARBA" id="ARBA00010742"/>
    </source>
</evidence>
<dbReference type="InterPro" id="IPR001638">
    <property type="entry name" value="Solute-binding_3/MltF_N"/>
</dbReference>
<dbReference type="GO" id="GO:0016020">
    <property type="term" value="C:membrane"/>
    <property type="evidence" value="ECO:0007669"/>
    <property type="project" value="InterPro"/>
</dbReference>
<evidence type="ECO:0000256" key="5">
    <source>
        <dbReference type="SAM" id="SignalP"/>
    </source>
</evidence>
<reference evidence="7 8" key="1">
    <citation type="submission" date="2019-02" db="EMBL/GenBank/DDBJ databases">
        <title>Closed genome of Sporomusa termitida DSM 4440.</title>
        <authorList>
            <person name="Poehlein A."/>
            <person name="Daniel R."/>
        </authorList>
    </citation>
    <scope>NUCLEOTIDE SEQUENCE [LARGE SCALE GENOMIC DNA]</scope>
    <source>
        <strain evidence="7 8">DSM 4440</strain>
    </source>
</reference>
<evidence type="ECO:0000256" key="4">
    <source>
        <dbReference type="ARBA" id="ARBA00022729"/>
    </source>
</evidence>
<dbReference type="InterPro" id="IPR010067">
    <property type="entry name" value="ABC_SsuA_sub-bd"/>
</dbReference>
<keyword evidence="8" id="KW-1185">Reference proteome</keyword>
<dbReference type="AlphaFoldDB" id="A0A517DZJ3"/>
<dbReference type="EMBL" id="CP036259">
    <property type="protein sequence ID" value="QDR82777.1"/>
    <property type="molecule type" value="Genomic_DNA"/>
</dbReference>
<dbReference type="RefSeq" id="WP_144352127.1">
    <property type="nucleotide sequence ID" value="NZ_CP036259.1"/>
</dbReference>
<dbReference type="Gene3D" id="3.40.190.10">
    <property type="entry name" value="Periplasmic binding protein-like II"/>
    <property type="match status" value="2"/>
</dbReference>
<evidence type="ECO:0000259" key="6">
    <source>
        <dbReference type="SMART" id="SM00062"/>
    </source>
</evidence>
<dbReference type="SMART" id="SM00062">
    <property type="entry name" value="PBPb"/>
    <property type="match status" value="1"/>
</dbReference>
<dbReference type="Proteomes" id="UP000320776">
    <property type="component" value="Chromosome"/>
</dbReference>
<organism evidence="7 8">
    <name type="scientific">Sporomusa termitida</name>
    <dbReference type="NCBI Taxonomy" id="2377"/>
    <lineage>
        <taxon>Bacteria</taxon>
        <taxon>Bacillati</taxon>
        <taxon>Bacillota</taxon>
        <taxon>Negativicutes</taxon>
        <taxon>Selenomonadales</taxon>
        <taxon>Sporomusaceae</taxon>
        <taxon>Sporomusa</taxon>
    </lineage>
</organism>
<dbReference type="GO" id="GO:0042626">
    <property type="term" value="F:ATPase-coupled transmembrane transporter activity"/>
    <property type="evidence" value="ECO:0007669"/>
    <property type="project" value="InterPro"/>
</dbReference>
<protein>
    <submittedName>
        <fullName evidence="7">Aliphatic sulfonates-binding protein</fullName>
    </submittedName>
</protein>
<feature type="domain" description="Solute-binding protein family 3/N-terminal" evidence="6">
    <location>
        <begin position="41"/>
        <end position="259"/>
    </location>
</feature>
<evidence type="ECO:0000313" key="7">
    <source>
        <dbReference type="EMBL" id="QDR82777.1"/>
    </source>
</evidence>
<dbReference type="NCBIfam" id="TIGR01728">
    <property type="entry name" value="SsuA_fam"/>
    <property type="match status" value="1"/>
</dbReference>
<dbReference type="SUPFAM" id="SSF53850">
    <property type="entry name" value="Periplasmic binding protein-like II"/>
    <property type="match status" value="1"/>
</dbReference>
<proteinExistence type="inferred from homology"/>
<evidence type="ECO:0000313" key="8">
    <source>
        <dbReference type="Proteomes" id="UP000320776"/>
    </source>
</evidence>
<dbReference type="Pfam" id="PF09084">
    <property type="entry name" value="NMT1"/>
    <property type="match status" value="1"/>
</dbReference>
<comment type="subcellular location">
    <subcellularLocation>
        <location evidence="1">Periplasm</location>
    </subcellularLocation>
</comment>
<dbReference type="OrthoDB" id="9815602at2"/>